<keyword evidence="3" id="KW-0472">Membrane</keyword>
<feature type="transmembrane region" description="Helical" evidence="3">
    <location>
        <begin position="40"/>
        <end position="61"/>
    </location>
</feature>
<dbReference type="GO" id="GO:0006508">
    <property type="term" value="P:proteolysis"/>
    <property type="evidence" value="ECO:0007669"/>
    <property type="project" value="InterPro"/>
</dbReference>
<gene>
    <name evidence="4" type="ORF">JCM9152_2043</name>
</gene>
<protein>
    <recommendedName>
        <fullName evidence="6">Serine protease</fullName>
    </recommendedName>
</protein>
<keyword evidence="3" id="KW-1133">Transmembrane helix</keyword>
<evidence type="ECO:0000256" key="1">
    <source>
        <dbReference type="ARBA" id="ARBA00022825"/>
    </source>
</evidence>
<dbReference type="GO" id="GO:0004252">
    <property type="term" value="F:serine-type endopeptidase activity"/>
    <property type="evidence" value="ECO:0007669"/>
    <property type="project" value="InterPro"/>
</dbReference>
<dbReference type="PRINTS" id="PR00834">
    <property type="entry name" value="PROTEASES2C"/>
</dbReference>
<dbReference type="AlphaFoldDB" id="W4QH10"/>
<reference evidence="4" key="1">
    <citation type="journal article" date="2014" name="Genome Announc.">
        <title>Draft Genome Sequences of Three Alkaliphilic Bacillus Strains, Bacillus wakoensis JCM 9140T, Bacillus akibai JCM 9157T, and Bacillus hemicellulosilyticus JCM 9152T.</title>
        <authorList>
            <person name="Yuki M."/>
            <person name="Oshima K."/>
            <person name="Suda W."/>
            <person name="Oshida Y."/>
            <person name="Kitamura K."/>
            <person name="Iida T."/>
            <person name="Hattori M."/>
            <person name="Ohkuma M."/>
        </authorList>
    </citation>
    <scope>NUCLEOTIDE SEQUENCE [LARGE SCALE GENOMIC DNA]</scope>
    <source>
        <strain evidence="4">JCM 9152</strain>
    </source>
</reference>
<name>W4QH10_9BACI</name>
<keyword evidence="1" id="KW-0720">Serine protease</keyword>
<dbReference type="EMBL" id="BAUU01000012">
    <property type="protein sequence ID" value="GAE30629.1"/>
    <property type="molecule type" value="Genomic_DNA"/>
</dbReference>
<evidence type="ECO:0000313" key="5">
    <source>
        <dbReference type="Proteomes" id="UP000018895"/>
    </source>
</evidence>
<evidence type="ECO:0000256" key="2">
    <source>
        <dbReference type="SAM" id="MobiDB-lite"/>
    </source>
</evidence>
<dbReference type="PANTHER" id="PTHR22939:SF129">
    <property type="entry name" value="SERINE PROTEASE HTRA2, MITOCHONDRIAL"/>
    <property type="match status" value="1"/>
</dbReference>
<sequence>MKKLDKSDVDSFEEPSPEDFLMEEEETEEEKKRKNSRKRLFQFIGLFVAVLLVAQIFNLWLDLFSPQSRELARVSEELSTIEHMESYKEAVAVIAGSGSRGTGFIISPDGYMLTNHHVIEQNEPFYVSLPNGEVYEAEVIKSIETPDLALLKVEGDQLPFYH</sequence>
<dbReference type="Gene3D" id="2.40.10.10">
    <property type="entry name" value="Trypsin-like serine proteases"/>
    <property type="match status" value="1"/>
</dbReference>
<keyword evidence="1" id="KW-0378">Hydrolase</keyword>
<keyword evidence="1" id="KW-0645">Protease</keyword>
<feature type="compositionally biased region" description="Acidic residues" evidence="2">
    <location>
        <begin position="10"/>
        <end position="28"/>
    </location>
</feature>
<keyword evidence="5" id="KW-1185">Reference proteome</keyword>
<evidence type="ECO:0008006" key="6">
    <source>
        <dbReference type="Google" id="ProtNLM"/>
    </source>
</evidence>
<dbReference type="InterPro" id="IPR043504">
    <property type="entry name" value="Peptidase_S1_PA_chymotrypsin"/>
</dbReference>
<evidence type="ECO:0000313" key="4">
    <source>
        <dbReference type="EMBL" id="GAE30629.1"/>
    </source>
</evidence>
<proteinExistence type="predicted"/>
<dbReference type="Proteomes" id="UP000018895">
    <property type="component" value="Unassembled WGS sequence"/>
</dbReference>
<comment type="caution">
    <text evidence="4">The sequence shown here is derived from an EMBL/GenBank/DDBJ whole genome shotgun (WGS) entry which is preliminary data.</text>
</comment>
<dbReference type="InterPro" id="IPR009003">
    <property type="entry name" value="Peptidase_S1_PA"/>
</dbReference>
<evidence type="ECO:0000256" key="3">
    <source>
        <dbReference type="SAM" id="Phobius"/>
    </source>
</evidence>
<dbReference type="InterPro" id="IPR001940">
    <property type="entry name" value="Peptidase_S1C"/>
</dbReference>
<dbReference type="SUPFAM" id="SSF50494">
    <property type="entry name" value="Trypsin-like serine proteases"/>
    <property type="match status" value="1"/>
</dbReference>
<dbReference type="PANTHER" id="PTHR22939">
    <property type="entry name" value="SERINE PROTEASE FAMILY S1C HTRA-RELATED"/>
    <property type="match status" value="1"/>
</dbReference>
<keyword evidence="3" id="KW-0812">Transmembrane</keyword>
<dbReference type="Pfam" id="PF13365">
    <property type="entry name" value="Trypsin_2"/>
    <property type="match status" value="1"/>
</dbReference>
<dbReference type="STRING" id="1236971.JCM9152_2043"/>
<accession>W4QH10</accession>
<organism evidence="4 5">
    <name type="scientific">Halalkalibacter hemicellulosilyticusJCM 9152</name>
    <dbReference type="NCBI Taxonomy" id="1236971"/>
    <lineage>
        <taxon>Bacteria</taxon>
        <taxon>Bacillati</taxon>
        <taxon>Bacillota</taxon>
        <taxon>Bacilli</taxon>
        <taxon>Bacillales</taxon>
        <taxon>Bacillaceae</taxon>
        <taxon>Halalkalibacter</taxon>
    </lineage>
</organism>
<feature type="region of interest" description="Disordered" evidence="2">
    <location>
        <begin position="1"/>
        <end position="32"/>
    </location>
</feature>
<dbReference type="OrthoDB" id="9766361at2"/>